<dbReference type="STRING" id="1123062.SAMN02745775_10922"/>
<comment type="subcellular location">
    <subcellularLocation>
        <location evidence="1">Membrane</location>
        <topology evidence="1">Single-pass membrane protein</topology>
    </subcellularLocation>
</comment>
<keyword evidence="9" id="KW-1185">Reference proteome</keyword>
<evidence type="ECO:0000256" key="1">
    <source>
        <dbReference type="ARBA" id="ARBA00004167"/>
    </source>
</evidence>
<accession>A0A1I4D289</accession>
<feature type="domain" description="Translocation and assembly module TamB C-terminal" evidence="7">
    <location>
        <begin position="923"/>
        <end position="1283"/>
    </location>
</feature>
<evidence type="ECO:0000259" key="7">
    <source>
        <dbReference type="Pfam" id="PF04357"/>
    </source>
</evidence>
<evidence type="ECO:0000256" key="4">
    <source>
        <dbReference type="ARBA" id="ARBA00023136"/>
    </source>
</evidence>
<feature type="transmembrane region" description="Helical" evidence="6">
    <location>
        <begin position="33"/>
        <end position="55"/>
    </location>
</feature>
<dbReference type="Proteomes" id="UP000199473">
    <property type="component" value="Unassembled WGS sequence"/>
</dbReference>
<evidence type="ECO:0000313" key="8">
    <source>
        <dbReference type="EMBL" id="SFK86577.1"/>
    </source>
</evidence>
<gene>
    <name evidence="8" type="ORF">SAMN02745775_10922</name>
</gene>
<evidence type="ECO:0000313" key="9">
    <source>
        <dbReference type="Proteomes" id="UP000199473"/>
    </source>
</evidence>
<feature type="region of interest" description="Disordered" evidence="5">
    <location>
        <begin position="1014"/>
        <end position="1036"/>
    </location>
</feature>
<dbReference type="PANTHER" id="PTHR36985">
    <property type="entry name" value="TRANSLOCATION AND ASSEMBLY MODULE SUBUNIT TAMB"/>
    <property type="match status" value="1"/>
</dbReference>
<evidence type="ECO:0000256" key="2">
    <source>
        <dbReference type="ARBA" id="ARBA00022692"/>
    </source>
</evidence>
<evidence type="ECO:0000256" key="5">
    <source>
        <dbReference type="SAM" id="MobiDB-lite"/>
    </source>
</evidence>
<dbReference type="GO" id="GO:0005886">
    <property type="term" value="C:plasma membrane"/>
    <property type="evidence" value="ECO:0007669"/>
    <property type="project" value="InterPro"/>
</dbReference>
<evidence type="ECO:0000256" key="3">
    <source>
        <dbReference type="ARBA" id="ARBA00022989"/>
    </source>
</evidence>
<dbReference type="Pfam" id="PF04357">
    <property type="entry name" value="TamB"/>
    <property type="match status" value="1"/>
</dbReference>
<dbReference type="PANTHER" id="PTHR36985:SF1">
    <property type="entry name" value="TRANSLOCATION AND ASSEMBLY MODULE SUBUNIT TAMB"/>
    <property type="match status" value="1"/>
</dbReference>
<dbReference type="InterPro" id="IPR007452">
    <property type="entry name" value="TamB_C"/>
</dbReference>
<dbReference type="GO" id="GO:0097347">
    <property type="term" value="C:TAM protein secretion complex"/>
    <property type="evidence" value="ECO:0007669"/>
    <property type="project" value="TreeGrafter"/>
</dbReference>
<evidence type="ECO:0000256" key="6">
    <source>
        <dbReference type="SAM" id="Phobius"/>
    </source>
</evidence>
<keyword evidence="4 6" id="KW-0472">Membrane</keyword>
<dbReference type="EMBL" id="FOSQ01000009">
    <property type="protein sequence ID" value="SFK86577.1"/>
    <property type="molecule type" value="Genomic_DNA"/>
</dbReference>
<proteinExistence type="predicted"/>
<dbReference type="GO" id="GO:0009306">
    <property type="term" value="P:protein secretion"/>
    <property type="evidence" value="ECO:0007669"/>
    <property type="project" value="InterPro"/>
</dbReference>
<keyword evidence="2 6" id="KW-0812">Transmembrane</keyword>
<reference evidence="8 9" key="1">
    <citation type="submission" date="2016-10" db="EMBL/GenBank/DDBJ databases">
        <authorList>
            <person name="de Groot N.N."/>
        </authorList>
    </citation>
    <scope>NUCLEOTIDE SEQUENCE [LARGE SCALE GENOMIC DNA]</scope>
    <source>
        <strain evidence="8 9">DSM 19981</strain>
    </source>
</reference>
<name>A0A1I4D289_9PROT</name>
<sequence>MPATASMSVLARPSEVKATAAPPRRRLRWLRRAGGVLLALLLLPLVAVGGALLYANSEGGRARIAALVAAQVPGLALEGLEGPLPGRLALARVTMADSQGVWLEVEGARLAWDPLALLGRQAHVTLLAADRVALHRLPEAGPDPAPPEPPGPLIPELPELPLGIRLDRLEVARIEIGPALAGEAAALRLAGNARLDPRGLTAALDVNAIGAEDTVGLEASLRPGSGRLSARVTLRGAAGGPVARLAGLVGRAPSLDLTLDGPAEGAALSLRADAGPGLSAVLDGTIRAPDTTRLGLDITGRLDASGLLESPLAGPLDIALRGARMPDGATDLAALRIAGRAGVAEAAGRILADGRTISAEARIALAGSEVFAPLLAGAPIGWSALEATVKAEGPMAAPTLDVTLAPEGFSSSIAPVSALLGPAPRASLRATLPDRIALLTVTGAALRAEVSGLAGTMLDLRFAADVAAAEGAVPGVAGALRLSGTATGEAANPTLAVTAASDRLEAAGQVLEALTLEARVATPATLPSVAATLEGRFQGLPLALNLQGSPDGDGALRLRAATARLGPMTLEAAGRLTLAGPVFEGQATLAAPDLAPLSAPAGQPLAGAIRLEAIGTARDGAQHLEARLTAPRLLAAGVEARDLAATVTGTAADAEFRLSGRAMEIDAELRGRLTALAEGARRIELSVLRATTGGETIRLAAPARIGLRADGGVEIGALSLAASRGATLRAEGSWGPERADIRATLAVPDLAALAPLAPGVEPAGRVTAEARITGRVASPELTATLRGTGLRAAATRGLPAGDVTADIRRDAAGLATLRGTASLGPQTRLTATGRLAANGGIEGALDGTIDIGGLAGPLLAAGADRVAGRATVALRASGTLAAPVLGGEARLAAGSWRNAVMGVAFTDLGGTIRADGSRLRLDLAGRTAGQGRLTLAGSVDPLADGIPVDLVLRAQAAQPVASDLVRATLDAEVTLRGAVGTGLEIAGPIRVARMDIRIPDQLPGSVRSLGSVTEVGRVPGRPAPPRRERRAPEEPGAPITLALRVEAPRNIFVRGRGVDAELGGTLQVGGRVDAPDIAGEIALRRGEISVLARRLTLTRGRLDFQGGLLPELDFEGSSQAGGTTVRATVTGPPNAPVIGFNSTPELPQDEVLARLLFDRPVSDLSPFEGAQLAQAIVGATGVAGGGASGVLDRLRRTFALDRLAVGGGGESASRTTNAEERNGPTLEAGRYIADGVYVGVRQGTDSGSSRVGVRVDLTPRIRLEAETGDREAGERVGVSMEWQWGR</sequence>
<protein>
    <submittedName>
        <fullName evidence="8">Translocation and assembly module TamB</fullName>
    </submittedName>
</protein>
<organism evidence="8 9">
    <name type="scientific">Falsiroseomonas stagni DSM 19981</name>
    <dbReference type="NCBI Taxonomy" id="1123062"/>
    <lineage>
        <taxon>Bacteria</taxon>
        <taxon>Pseudomonadati</taxon>
        <taxon>Pseudomonadota</taxon>
        <taxon>Alphaproteobacteria</taxon>
        <taxon>Acetobacterales</taxon>
        <taxon>Roseomonadaceae</taxon>
        <taxon>Falsiroseomonas</taxon>
    </lineage>
</organism>
<keyword evidence="3 6" id="KW-1133">Transmembrane helix</keyword>